<comment type="subcellular location">
    <subcellularLocation>
        <location evidence="1">Cell outer membrane</location>
    </subcellularLocation>
</comment>
<evidence type="ECO:0000313" key="8">
    <source>
        <dbReference type="EMBL" id="RGY15900.1"/>
    </source>
</evidence>
<dbReference type="Pfam" id="PF07980">
    <property type="entry name" value="SusD_RagB"/>
    <property type="match status" value="1"/>
</dbReference>
<organism evidence="8 9">
    <name type="scientific">Butyricimonas virosa</name>
    <dbReference type="NCBI Taxonomy" id="544645"/>
    <lineage>
        <taxon>Bacteria</taxon>
        <taxon>Pseudomonadati</taxon>
        <taxon>Bacteroidota</taxon>
        <taxon>Bacteroidia</taxon>
        <taxon>Bacteroidales</taxon>
        <taxon>Odoribacteraceae</taxon>
        <taxon>Butyricimonas</taxon>
    </lineage>
</organism>
<evidence type="ECO:0000256" key="4">
    <source>
        <dbReference type="ARBA" id="ARBA00023136"/>
    </source>
</evidence>
<dbReference type="Gene3D" id="1.25.40.390">
    <property type="match status" value="1"/>
</dbReference>
<evidence type="ECO:0000259" key="6">
    <source>
        <dbReference type="Pfam" id="PF07980"/>
    </source>
</evidence>
<protein>
    <submittedName>
        <fullName evidence="8">RagB/SusD family nutrient uptake outer membrane protein</fullName>
    </submittedName>
</protein>
<keyword evidence="5" id="KW-0998">Cell outer membrane</keyword>
<dbReference type="Pfam" id="PF14322">
    <property type="entry name" value="SusD-like_3"/>
    <property type="match status" value="1"/>
</dbReference>
<dbReference type="EMBL" id="QSCR01000022">
    <property type="protein sequence ID" value="RGY15900.1"/>
    <property type="molecule type" value="Genomic_DNA"/>
</dbReference>
<sequence length="498" mass="57936">MKKIYILIALTSLSFIQSCDKFLDLKPQDIQVVSKVEDYRDLLASYMRLLKTTDGSQKPVLGSTFLYPKFHVAAEFAYKTGELTINKNSTSYYDANLGEYNNSGVKIMTWMESDYDLWDRFYSFLGPINMIIDGITAAEGNDENLRNYVKGEALVWRAYSYFKLIQYYSPYKEDDYGIPVFLKPYDDPGNAMPQREKQSDVYRQILTDCQEVIDLIAETPSNQWNCAYEPRFIYGMLASIYCYKAMSAAAEENDWQQAITYADKAIAGRSFVRDQSVYDAMFDTPAQQTFRNDEFYLRLVDGRNGQIANFIDTYFQTSEWGPAEANPSQEFYAQYKEDDVRKKTFFRTKTDGKIIFDKYNISNDPMAFLGAGGIIMPFRLAETCLIKAEALYRLGKTTEAKEVLDDFKQGRYLDVEGSYTESDLLNEILKERKLEFYHEQDMWWLDMKRLQTRMERIVNGTMYILEPDDFRYSLPIPQSEMSANKNMVQNPGWNEISL</sequence>
<evidence type="ECO:0000256" key="5">
    <source>
        <dbReference type="ARBA" id="ARBA00023237"/>
    </source>
</evidence>
<feature type="domain" description="RagB/SusD" evidence="6">
    <location>
        <begin position="376"/>
        <end position="493"/>
    </location>
</feature>
<dbReference type="AlphaFoldDB" id="A0A413ILN3"/>
<evidence type="ECO:0000259" key="7">
    <source>
        <dbReference type="Pfam" id="PF14322"/>
    </source>
</evidence>
<name>A0A413ILN3_9BACT</name>
<dbReference type="InterPro" id="IPR033985">
    <property type="entry name" value="SusD-like_N"/>
</dbReference>
<reference evidence="8 9" key="1">
    <citation type="submission" date="2018-08" db="EMBL/GenBank/DDBJ databases">
        <title>A genome reference for cultivated species of the human gut microbiota.</title>
        <authorList>
            <person name="Zou Y."/>
            <person name="Xue W."/>
            <person name="Luo G."/>
        </authorList>
    </citation>
    <scope>NUCLEOTIDE SEQUENCE [LARGE SCALE GENOMIC DNA]</scope>
    <source>
        <strain evidence="8 9">OF02-7</strain>
    </source>
</reference>
<evidence type="ECO:0000313" key="9">
    <source>
        <dbReference type="Proteomes" id="UP000286063"/>
    </source>
</evidence>
<dbReference type="OrthoDB" id="5694214at2"/>
<keyword evidence="3" id="KW-0732">Signal</keyword>
<comment type="caution">
    <text evidence="8">The sequence shown here is derived from an EMBL/GenBank/DDBJ whole genome shotgun (WGS) entry which is preliminary data.</text>
</comment>
<feature type="domain" description="SusD-like N-terminal" evidence="7">
    <location>
        <begin position="85"/>
        <end position="241"/>
    </location>
</feature>
<dbReference type="InterPro" id="IPR011990">
    <property type="entry name" value="TPR-like_helical_dom_sf"/>
</dbReference>
<proteinExistence type="inferred from homology"/>
<keyword evidence="4" id="KW-0472">Membrane</keyword>
<dbReference type="Proteomes" id="UP000286063">
    <property type="component" value="Unassembled WGS sequence"/>
</dbReference>
<evidence type="ECO:0000256" key="1">
    <source>
        <dbReference type="ARBA" id="ARBA00004442"/>
    </source>
</evidence>
<dbReference type="InterPro" id="IPR012944">
    <property type="entry name" value="SusD_RagB_dom"/>
</dbReference>
<evidence type="ECO:0000256" key="2">
    <source>
        <dbReference type="ARBA" id="ARBA00006275"/>
    </source>
</evidence>
<dbReference type="PROSITE" id="PS51257">
    <property type="entry name" value="PROKAR_LIPOPROTEIN"/>
    <property type="match status" value="1"/>
</dbReference>
<comment type="similarity">
    <text evidence="2">Belongs to the SusD family.</text>
</comment>
<accession>A0A413ILN3</accession>
<dbReference type="SUPFAM" id="SSF48452">
    <property type="entry name" value="TPR-like"/>
    <property type="match status" value="1"/>
</dbReference>
<gene>
    <name evidence="8" type="ORF">DXA50_12250</name>
</gene>
<evidence type="ECO:0000256" key="3">
    <source>
        <dbReference type="ARBA" id="ARBA00022729"/>
    </source>
</evidence>
<dbReference type="GO" id="GO:0009279">
    <property type="term" value="C:cell outer membrane"/>
    <property type="evidence" value="ECO:0007669"/>
    <property type="project" value="UniProtKB-SubCell"/>
</dbReference>
<dbReference type="RefSeq" id="WP_117775151.1">
    <property type="nucleotide sequence ID" value="NZ_CAUGOG010000021.1"/>
</dbReference>